<organism evidence="2 3">
    <name type="scientific">Kitasatospora cheerisanensis KCTC 2395</name>
    <dbReference type="NCBI Taxonomy" id="1348663"/>
    <lineage>
        <taxon>Bacteria</taxon>
        <taxon>Bacillati</taxon>
        <taxon>Actinomycetota</taxon>
        <taxon>Actinomycetes</taxon>
        <taxon>Kitasatosporales</taxon>
        <taxon>Streptomycetaceae</taxon>
        <taxon>Kitasatospora</taxon>
    </lineage>
</organism>
<name>A0A066YQU5_9ACTN</name>
<gene>
    <name evidence="2" type="ORF">KCH_77930</name>
</gene>
<dbReference type="AlphaFoldDB" id="A0A066YQU5"/>
<evidence type="ECO:0000256" key="1">
    <source>
        <dbReference type="SAM" id="MobiDB-lite"/>
    </source>
</evidence>
<evidence type="ECO:0000313" key="3">
    <source>
        <dbReference type="Proteomes" id="UP000027178"/>
    </source>
</evidence>
<proteinExistence type="predicted"/>
<dbReference type="EMBL" id="JNBY01000176">
    <property type="protein sequence ID" value="KDN80461.1"/>
    <property type="molecule type" value="Genomic_DNA"/>
</dbReference>
<sequence>MTVPVSGTRPLPVLLTPAPTLLDIRPLPRKAPPPGSSASPTPTT</sequence>
<reference evidence="2 3" key="1">
    <citation type="submission" date="2014-05" db="EMBL/GenBank/DDBJ databases">
        <title>Draft Genome Sequence of Kitasatospora cheerisanensis KCTC 2395.</title>
        <authorList>
            <person name="Nam D.H."/>
        </authorList>
    </citation>
    <scope>NUCLEOTIDE SEQUENCE [LARGE SCALE GENOMIC DNA]</scope>
    <source>
        <strain evidence="2 3">KCTC 2395</strain>
    </source>
</reference>
<dbReference type="HOGENOM" id="CLU_3217457_0_0_11"/>
<comment type="caution">
    <text evidence="2">The sequence shown here is derived from an EMBL/GenBank/DDBJ whole genome shotgun (WGS) entry which is preliminary data.</text>
</comment>
<dbReference type="Proteomes" id="UP000027178">
    <property type="component" value="Unassembled WGS sequence"/>
</dbReference>
<dbReference type="PATRIC" id="fig|1348663.4.peg.7510"/>
<keyword evidence="3" id="KW-1185">Reference proteome</keyword>
<protein>
    <submittedName>
        <fullName evidence="2">Uncharacterized protein</fullName>
    </submittedName>
</protein>
<feature type="region of interest" description="Disordered" evidence="1">
    <location>
        <begin position="23"/>
        <end position="44"/>
    </location>
</feature>
<accession>A0A066YQU5</accession>
<evidence type="ECO:0000313" key="2">
    <source>
        <dbReference type="EMBL" id="KDN80461.1"/>
    </source>
</evidence>